<sequence>MHASIKTHGGVVHRGRAHTGGGVGSMKKKKKFGLKKTKVRSETYKERLGKRLGSPHLKKPVQFGTQWYFRASRNKNMFSSFADNKTSYSYITQAVRNSYERNVAGATAQRQPLPRPSIMDTCFRDTQRENGKPARFRNAVANAPLFGDVTFYCRNNSSAGGMCERPEYELEHRGSARNKVLGRAYDIFGSFAEAAICRVSWEICFGCILLSIDRVEADIAAAGRGAARRRRRSDITARWH</sequence>
<evidence type="ECO:0000313" key="2">
    <source>
        <dbReference type="EMBL" id="GBP16173.1"/>
    </source>
</evidence>
<gene>
    <name evidence="2" type="ORF">EVAR_9890_1</name>
</gene>
<dbReference type="AlphaFoldDB" id="A0A4C1TQC1"/>
<proteinExistence type="predicted"/>
<feature type="region of interest" description="Disordered" evidence="1">
    <location>
        <begin position="1"/>
        <end position="38"/>
    </location>
</feature>
<reference evidence="2 3" key="1">
    <citation type="journal article" date="2019" name="Commun. Biol.">
        <title>The bagworm genome reveals a unique fibroin gene that provides high tensile strength.</title>
        <authorList>
            <person name="Kono N."/>
            <person name="Nakamura H."/>
            <person name="Ohtoshi R."/>
            <person name="Tomita M."/>
            <person name="Numata K."/>
            <person name="Arakawa K."/>
        </authorList>
    </citation>
    <scope>NUCLEOTIDE SEQUENCE [LARGE SCALE GENOMIC DNA]</scope>
</reference>
<comment type="caution">
    <text evidence="2">The sequence shown here is derived from an EMBL/GenBank/DDBJ whole genome shotgun (WGS) entry which is preliminary data.</text>
</comment>
<keyword evidence="3" id="KW-1185">Reference proteome</keyword>
<name>A0A4C1TQC1_EUMVA</name>
<accession>A0A4C1TQC1</accession>
<evidence type="ECO:0000313" key="3">
    <source>
        <dbReference type="Proteomes" id="UP000299102"/>
    </source>
</evidence>
<feature type="compositionally biased region" description="Basic residues" evidence="1">
    <location>
        <begin position="26"/>
        <end position="38"/>
    </location>
</feature>
<evidence type="ECO:0000256" key="1">
    <source>
        <dbReference type="SAM" id="MobiDB-lite"/>
    </source>
</evidence>
<dbReference type="EMBL" id="BGZK01000077">
    <property type="protein sequence ID" value="GBP16173.1"/>
    <property type="molecule type" value="Genomic_DNA"/>
</dbReference>
<organism evidence="2 3">
    <name type="scientific">Eumeta variegata</name>
    <name type="common">Bagworm moth</name>
    <name type="synonym">Eumeta japonica</name>
    <dbReference type="NCBI Taxonomy" id="151549"/>
    <lineage>
        <taxon>Eukaryota</taxon>
        <taxon>Metazoa</taxon>
        <taxon>Ecdysozoa</taxon>
        <taxon>Arthropoda</taxon>
        <taxon>Hexapoda</taxon>
        <taxon>Insecta</taxon>
        <taxon>Pterygota</taxon>
        <taxon>Neoptera</taxon>
        <taxon>Endopterygota</taxon>
        <taxon>Lepidoptera</taxon>
        <taxon>Glossata</taxon>
        <taxon>Ditrysia</taxon>
        <taxon>Tineoidea</taxon>
        <taxon>Psychidae</taxon>
        <taxon>Oiketicinae</taxon>
        <taxon>Eumeta</taxon>
    </lineage>
</organism>
<protein>
    <submittedName>
        <fullName evidence="2">Uncharacterized protein</fullName>
    </submittedName>
</protein>
<dbReference type="Proteomes" id="UP000299102">
    <property type="component" value="Unassembled WGS sequence"/>
</dbReference>